<sequence length="87" mass="10191">MYVEEKEARLTNKYYYTKWAKLAQAMGRVGYKKWADLAQAKGRIVIIIIRLPPHTTDVLQPLNVCYFKPLKTRWDATIAKWQAANYA</sequence>
<evidence type="ECO:0000313" key="1">
    <source>
        <dbReference type="EMBL" id="MPD00679.1"/>
    </source>
</evidence>
<dbReference type="AlphaFoldDB" id="A0A5B7K676"/>
<evidence type="ECO:0008006" key="3">
    <source>
        <dbReference type="Google" id="ProtNLM"/>
    </source>
</evidence>
<keyword evidence="2" id="KW-1185">Reference proteome</keyword>
<protein>
    <recommendedName>
        <fullName evidence="3">DDE-1 domain-containing protein</fullName>
    </recommendedName>
</protein>
<dbReference type="Proteomes" id="UP000324222">
    <property type="component" value="Unassembled WGS sequence"/>
</dbReference>
<dbReference type="EMBL" id="VSRR010123883">
    <property type="protein sequence ID" value="MPD00679.1"/>
    <property type="molecule type" value="Genomic_DNA"/>
</dbReference>
<proteinExistence type="predicted"/>
<comment type="caution">
    <text evidence="1">The sequence shown here is derived from an EMBL/GenBank/DDBJ whole genome shotgun (WGS) entry which is preliminary data.</text>
</comment>
<evidence type="ECO:0000313" key="2">
    <source>
        <dbReference type="Proteomes" id="UP000324222"/>
    </source>
</evidence>
<organism evidence="1 2">
    <name type="scientific">Portunus trituberculatus</name>
    <name type="common">Swimming crab</name>
    <name type="synonym">Neptunus trituberculatus</name>
    <dbReference type="NCBI Taxonomy" id="210409"/>
    <lineage>
        <taxon>Eukaryota</taxon>
        <taxon>Metazoa</taxon>
        <taxon>Ecdysozoa</taxon>
        <taxon>Arthropoda</taxon>
        <taxon>Crustacea</taxon>
        <taxon>Multicrustacea</taxon>
        <taxon>Malacostraca</taxon>
        <taxon>Eumalacostraca</taxon>
        <taxon>Eucarida</taxon>
        <taxon>Decapoda</taxon>
        <taxon>Pleocyemata</taxon>
        <taxon>Brachyura</taxon>
        <taxon>Eubrachyura</taxon>
        <taxon>Portunoidea</taxon>
        <taxon>Portunidae</taxon>
        <taxon>Portuninae</taxon>
        <taxon>Portunus</taxon>
    </lineage>
</organism>
<name>A0A5B7K676_PORTR</name>
<reference evidence="1 2" key="1">
    <citation type="submission" date="2019-05" db="EMBL/GenBank/DDBJ databases">
        <title>Another draft genome of Portunus trituberculatus and its Hox gene families provides insights of decapod evolution.</title>
        <authorList>
            <person name="Jeong J.-H."/>
            <person name="Song I."/>
            <person name="Kim S."/>
            <person name="Choi T."/>
            <person name="Kim D."/>
            <person name="Ryu S."/>
            <person name="Kim W."/>
        </authorList>
    </citation>
    <scope>NUCLEOTIDE SEQUENCE [LARGE SCALE GENOMIC DNA]</scope>
    <source>
        <tissue evidence="1">Muscle</tissue>
    </source>
</reference>
<accession>A0A5B7K676</accession>
<dbReference type="OrthoDB" id="6368702at2759"/>
<gene>
    <name evidence="1" type="ORF">E2C01_096167</name>
</gene>